<evidence type="ECO:0000256" key="11">
    <source>
        <dbReference type="SAM" id="SignalP"/>
    </source>
</evidence>
<evidence type="ECO:0000256" key="6">
    <source>
        <dbReference type="ARBA" id="ARBA00022692"/>
    </source>
</evidence>
<dbReference type="InterPro" id="IPR037682">
    <property type="entry name" value="TonB_C"/>
</dbReference>
<reference evidence="13 14" key="1">
    <citation type="submission" date="2017-07" db="EMBL/GenBank/DDBJ databases">
        <title>Genome Sequence of Sulfitobacter pseudonitzschiae Strain SMR1 Isolated from a culture of the Diatom Skeletonema marinoi.</title>
        <authorList>
            <person name="Topel M."/>
            <person name="Pinder M.I.M."/>
            <person name="Johansson O.N."/>
            <person name="Kourtchenko O."/>
            <person name="Godhe A."/>
            <person name="Clarke A.K."/>
        </authorList>
    </citation>
    <scope>NUCLEOTIDE SEQUENCE [LARGE SCALE GENOMIC DNA]</scope>
    <source>
        <strain evidence="13 14">SMR1</strain>
    </source>
</reference>
<evidence type="ECO:0000256" key="8">
    <source>
        <dbReference type="ARBA" id="ARBA00022989"/>
    </source>
</evidence>
<evidence type="ECO:0000313" key="14">
    <source>
        <dbReference type="Proteomes" id="UP000199754"/>
    </source>
</evidence>
<dbReference type="SUPFAM" id="SSF74653">
    <property type="entry name" value="TolA/TonB C-terminal domain"/>
    <property type="match status" value="1"/>
</dbReference>
<comment type="subcellular location">
    <subcellularLocation>
        <location evidence="1">Cell inner membrane</location>
        <topology evidence="1">Single-pass membrane protein</topology>
        <orientation evidence="1">Periplasmic side</orientation>
    </subcellularLocation>
</comment>
<accession>A0A221JYI3</accession>
<dbReference type="GO" id="GO:0055085">
    <property type="term" value="P:transmembrane transport"/>
    <property type="evidence" value="ECO:0007669"/>
    <property type="project" value="InterPro"/>
</dbReference>
<dbReference type="AlphaFoldDB" id="A0A221JYI3"/>
<comment type="similarity">
    <text evidence="2">Belongs to the TonB family.</text>
</comment>
<sequence>MRLIEAAVFLSVAASAHVGLWAVVPAPHGASSAGDQGTEAATVAPASAAMAALAQAWETPPETVTDIAMPRVETPVETAPPRPTAEAPTMTAALPNAPQFDMTAPVLPAKPDPTPPVRPQTEVAQPTQPEVADQDAPHRQTDTRPAPAAPQQLAAVTPPPTLPQMDQTTPDSTSKRPVLRPRELAPAAKAKPAPKPKPKTTASVPQAKSTAKGTAHASATAGTGGAAQTQSVSAARANALQAQWGAAIQSKVRRNATSPHGAGAGRTKLALSIAPSGVLQSVRVVASSGNATLDQAALSAVKRARRFARAPKGLTKPAYTFTIALDFNG</sequence>
<dbReference type="Pfam" id="PF13103">
    <property type="entry name" value="TonB_2"/>
    <property type="match status" value="1"/>
</dbReference>
<dbReference type="RefSeq" id="WP_089419801.1">
    <property type="nucleotide sequence ID" value="NZ_CP022415.1"/>
</dbReference>
<feature type="signal peptide" evidence="11">
    <location>
        <begin position="1"/>
        <end position="18"/>
    </location>
</feature>
<dbReference type="KEGG" id="spse:SULPSESMR1_00977"/>
<dbReference type="OrthoDB" id="7722272at2"/>
<keyword evidence="5" id="KW-0997">Cell inner membrane</keyword>
<keyword evidence="8" id="KW-1133">Transmembrane helix</keyword>
<dbReference type="Gene3D" id="3.30.1150.10">
    <property type="match status" value="1"/>
</dbReference>
<feature type="compositionally biased region" description="Low complexity" evidence="10">
    <location>
        <begin position="145"/>
        <end position="156"/>
    </location>
</feature>
<evidence type="ECO:0000256" key="3">
    <source>
        <dbReference type="ARBA" id="ARBA00022448"/>
    </source>
</evidence>
<keyword evidence="14" id="KW-1185">Reference proteome</keyword>
<keyword evidence="11" id="KW-0732">Signal</keyword>
<dbReference type="InterPro" id="IPR006260">
    <property type="entry name" value="TonB/TolA_C"/>
</dbReference>
<keyword evidence="7" id="KW-0653">Protein transport</keyword>
<feature type="region of interest" description="Disordered" evidence="10">
    <location>
        <begin position="101"/>
        <end position="224"/>
    </location>
</feature>
<evidence type="ECO:0000256" key="4">
    <source>
        <dbReference type="ARBA" id="ARBA00022475"/>
    </source>
</evidence>
<gene>
    <name evidence="13" type="ORF">SULPSESMR1_00977</name>
</gene>
<name>A0A221JYI3_9RHOB</name>
<evidence type="ECO:0000313" key="13">
    <source>
        <dbReference type="EMBL" id="ASM71805.1"/>
    </source>
</evidence>
<evidence type="ECO:0000256" key="5">
    <source>
        <dbReference type="ARBA" id="ARBA00022519"/>
    </source>
</evidence>
<evidence type="ECO:0000256" key="1">
    <source>
        <dbReference type="ARBA" id="ARBA00004383"/>
    </source>
</evidence>
<feature type="compositionally biased region" description="Pro residues" evidence="10">
    <location>
        <begin position="108"/>
        <end position="118"/>
    </location>
</feature>
<proteinExistence type="inferred from homology"/>
<organism evidence="13 14">
    <name type="scientific">Pseudosulfitobacter pseudonitzschiae</name>
    <dbReference type="NCBI Taxonomy" id="1402135"/>
    <lineage>
        <taxon>Bacteria</taxon>
        <taxon>Pseudomonadati</taxon>
        <taxon>Pseudomonadota</taxon>
        <taxon>Alphaproteobacteria</taxon>
        <taxon>Rhodobacterales</taxon>
        <taxon>Roseobacteraceae</taxon>
        <taxon>Pseudosulfitobacter</taxon>
    </lineage>
</organism>
<keyword evidence="9" id="KW-0472">Membrane</keyword>
<dbReference type="NCBIfam" id="TIGR01352">
    <property type="entry name" value="tonB_Cterm"/>
    <property type="match status" value="1"/>
</dbReference>
<evidence type="ECO:0000256" key="9">
    <source>
        <dbReference type="ARBA" id="ARBA00023136"/>
    </source>
</evidence>
<dbReference type="GO" id="GO:0005886">
    <property type="term" value="C:plasma membrane"/>
    <property type="evidence" value="ECO:0007669"/>
    <property type="project" value="UniProtKB-SubCell"/>
</dbReference>
<evidence type="ECO:0000256" key="7">
    <source>
        <dbReference type="ARBA" id="ARBA00022927"/>
    </source>
</evidence>
<feature type="compositionally biased region" description="Low complexity" evidence="10">
    <location>
        <begin position="207"/>
        <end position="221"/>
    </location>
</feature>
<protein>
    <submittedName>
        <fullName evidence="13">Biopolymer transporter TonB</fullName>
    </submittedName>
</protein>
<keyword evidence="6" id="KW-0812">Transmembrane</keyword>
<dbReference type="Proteomes" id="UP000199754">
    <property type="component" value="Chromosome"/>
</dbReference>
<dbReference type="InterPro" id="IPR051045">
    <property type="entry name" value="TonB-dependent_transducer"/>
</dbReference>
<dbReference type="PROSITE" id="PS52015">
    <property type="entry name" value="TONB_CTD"/>
    <property type="match status" value="1"/>
</dbReference>
<keyword evidence="4" id="KW-1003">Cell membrane</keyword>
<dbReference type="GO" id="GO:0015031">
    <property type="term" value="P:protein transport"/>
    <property type="evidence" value="ECO:0007669"/>
    <property type="project" value="UniProtKB-KW"/>
</dbReference>
<evidence type="ECO:0000256" key="2">
    <source>
        <dbReference type="ARBA" id="ARBA00006555"/>
    </source>
</evidence>
<dbReference type="PANTHER" id="PTHR33446">
    <property type="entry name" value="PROTEIN TONB-RELATED"/>
    <property type="match status" value="1"/>
</dbReference>
<keyword evidence="3" id="KW-0813">Transport</keyword>
<dbReference type="EMBL" id="CP022415">
    <property type="protein sequence ID" value="ASM71805.1"/>
    <property type="molecule type" value="Genomic_DNA"/>
</dbReference>
<feature type="chain" id="PRO_5012217235" evidence="11">
    <location>
        <begin position="19"/>
        <end position="329"/>
    </location>
</feature>
<evidence type="ECO:0000256" key="10">
    <source>
        <dbReference type="SAM" id="MobiDB-lite"/>
    </source>
</evidence>
<evidence type="ECO:0000259" key="12">
    <source>
        <dbReference type="PROSITE" id="PS52015"/>
    </source>
</evidence>
<feature type="domain" description="TonB C-terminal" evidence="12">
    <location>
        <begin position="239"/>
        <end position="329"/>
    </location>
</feature>